<comment type="caution">
    <text evidence="6">The sequence shown here is derived from an EMBL/GenBank/DDBJ whole genome shotgun (WGS) entry which is preliminary data.</text>
</comment>
<dbReference type="AlphaFoldDB" id="A0A9D2AZN7"/>
<protein>
    <recommendedName>
        <fullName evidence="5">Probable membrane transporter protein</fullName>
    </recommendedName>
</protein>
<comment type="subcellular location">
    <subcellularLocation>
        <location evidence="5">Cell membrane</location>
        <topology evidence="5">Multi-pass membrane protein</topology>
    </subcellularLocation>
    <subcellularLocation>
        <location evidence="1">Membrane</location>
        <topology evidence="1">Multi-pass membrane protein</topology>
    </subcellularLocation>
</comment>
<feature type="transmembrane region" description="Helical" evidence="5">
    <location>
        <begin position="42"/>
        <end position="59"/>
    </location>
</feature>
<feature type="transmembrane region" description="Helical" evidence="5">
    <location>
        <begin position="149"/>
        <end position="179"/>
    </location>
</feature>
<reference evidence="6" key="1">
    <citation type="journal article" date="2021" name="PeerJ">
        <title>Extensive microbial diversity within the chicken gut microbiome revealed by metagenomics and culture.</title>
        <authorList>
            <person name="Gilroy R."/>
            <person name="Ravi A."/>
            <person name="Getino M."/>
            <person name="Pursley I."/>
            <person name="Horton D.L."/>
            <person name="Alikhan N.F."/>
            <person name="Baker D."/>
            <person name="Gharbi K."/>
            <person name="Hall N."/>
            <person name="Watson M."/>
            <person name="Adriaenssens E.M."/>
            <person name="Foster-Nyarko E."/>
            <person name="Jarju S."/>
            <person name="Secka A."/>
            <person name="Antonio M."/>
            <person name="Oren A."/>
            <person name="Chaudhuri R.R."/>
            <person name="La Ragione R."/>
            <person name="Hildebrand F."/>
            <person name="Pallen M.J."/>
        </authorList>
    </citation>
    <scope>NUCLEOTIDE SEQUENCE</scope>
    <source>
        <strain evidence="6">1719</strain>
    </source>
</reference>
<evidence type="ECO:0000256" key="4">
    <source>
        <dbReference type="ARBA" id="ARBA00023136"/>
    </source>
</evidence>
<feature type="transmembrane region" description="Helical" evidence="5">
    <location>
        <begin position="71"/>
        <end position="90"/>
    </location>
</feature>
<name>A0A9D2AZN7_9SPHI</name>
<feature type="transmembrane region" description="Helical" evidence="5">
    <location>
        <begin position="110"/>
        <end position="128"/>
    </location>
</feature>
<dbReference type="Proteomes" id="UP000824156">
    <property type="component" value="Unassembled WGS sequence"/>
</dbReference>
<dbReference type="PANTHER" id="PTHR43701">
    <property type="entry name" value="MEMBRANE TRANSPORTER PROTEIN MJ0441-RELATED"/>
    <property type="match status" value="1"/>
</dbReference>
<dbReference type="PANTHER" id="PTHR43701:SF2">
    <property type="entry name" value="MEMBRANE TRANSPORTER PROTEIN YJNA-RELATED"/>
    <property type="match status" value="1"/>
</dbReference>
<proteinExistence type="inferred from homology"/>
<organism evidence="6 7">
    <name type="scientific">Candidatus Sphingobacterium stercoripullorum</name>
    <dbReference type="NCBI Taxonomy" id="2838759"/>
    <lineage>
        <taxon>Bacteria</taxon>
        <taxon>Pseudomonadati</taxon>
        <taxon>Bacteroidota</taxon>
        <taxon>Sphingobacteriia</taxon>
        <taxon>Sphingobacteriales</taxon>
        <taxon>Sphingobacteriaceae</taxon>
        <taxon>Sphingobacterium</taxon>
    </lineage>
</organism>
<evidence type="ECO:0000256" key="3">
    <source>
        <dbReference type="ARBA" id="ARBA00022989"/>
    </source>
</evidence>
<dbReference type="Pfam" id="PF01925">
    <property type="entry name" value="TauE"/>
    <property type="match status" value="1"/>
</dbReference>
<keyword evidence="2 5" id="KW-0812">Transmembrane</keyword>
<evidence type="ECO:0000313" key="6">
    <source>
        <dbReference type="EMBL" id="HIX55808.1"/>
    </source>
</evidence>
<sequence>MVIIGYILAFLVGASLGIIGSGGSILTLPILVYLMGVDPETATAYSLFIVGVTSLVGGIKSLKSKNADLKTVITFGVPSIIAVYITRAYLLPWIPQEVASFGSCTLSKDLALMLLFAVVMIASAFSMIKSKNKSAATKETAITYSYPMILIEGLGVGTLTGLVGAGGGFLIIPALVLLAKMPMKLAVGTSLLIIASKSLIGFLGDLQTSHAIDWSLLALFSLLSVTGILLGLYIAKRLSSESFTKGFGYFVLIMGFYIIITELFF</sequence>
<dbReference type="EMBL" id="DXEZ01000347">
    <property type="protein sequence ID" value="HIX55808.1"/>
    <property type="molecule type" value="Genomic_DNA"/>
</dbReference>
<comment type="similarity">
    <text evidence="5">Belongs to the 4-toluene sulfonate uptake permease (TSUP) (TC 2.A.102) family.</text>
</comment>
<keyword evidence="4 5" id="KW-0472">Membrane</keyword>
<feature type="transmembrane region" description="Helical" evidence="5">
    <location>
        <begin position="247"/>
        <end position="264"/>
    </location>
</feature>
<keyword evidence="5" id="KW-1003">Cell membrane</keyword>
<evidence type="ECO:0000256" key="1">
    <source>
        <dbReference type="ARBA" id="ARBA00004141"/>
    </source>
</evidence>
<dbReference type="InterPro" id="IPR002781">
    <property type="entry name" value="TM_pro_TauE-like"/>
</dbReference>
<keyword evidence="3 5" id="KW-1133">Transmembrane helix</keyword>
<gene>
    <name evidence="6" type="ORF">H9853_12375</name>
</gene>
<feature type="transmembrane region" description="Helical" evidence="5">
    <location>
        <begin position="7"/>
        <end position="36"/>
    </location>
</feature>
<reference evidence="6" key="2">
    <citation type="submission" date="2021-04" db="EMBL/GenBank/DDBJ databases">
        <authorList>
            <person name="Gilroy R."/>
        </authorList>
    </citation>
    <scope>NUCLEOTIDE SEQUENCE</scope>
    <source>
        <strain evidence="6">1719</strain>
    </source>
</reference>
<accession>A0A9D2AZN7</accession>
<evidence type="ECO:0000256" key="5">
    <source>
        <dbReference type="RuleBase" id="RU363041"/>
    </source>
</evidence>
<dbReference type="GO" id="GO:0005886">
    <property type="term" value="C:plasma membrane"/>
    <property type="evidence" value="ECO:0007669"/>
    <property type="project" value="UniProtKB-SubCell"/>
</dbReference>
<dbReference type="InterPro" id="IPR051598">
    <property type="entry name" value="TSUP/Inactive_protease-like"/>
</dbReference>
<evidence type="ECO:0000256" key="2">
    <source>
        <dbReference type="ARBA" id="ARBA00022692"/>
    </source>
</evidence>
<feature type="transmembrane region" description="Helical" evidence="5">
    <location>
        <begin position="216"/>
        <end position="235"/>
    </location>
</feature>
<evidence type="ECO:0000313" key="7">
    <source>
        <dbReference type="Proteomes" id="UP000824156"/>
    </source>
</evidence>